<evidence type="ECO:0000313" key="2">
    <source>
        <dbReference type="Proteomes" id="UP000070456"/>
    </source>
</evidence>
<proteinExistence type="predicted"/>
<comment type="caution">
    <text evidence="1">The sequence shown here is derived from an EMBL/GenBank/DDBJ whole genome shotgun (WGS) entry which is preliminary data.</text>
</comment>
<gene>
    <name evidence="1" type="ORF">AN619_04840</name>
</gene>
<reference evidence="1 2" key="1">
    <citation type="submission" date="2015-12" db="EMBL/GenBank/DDBJ databases">
        <title>Draft genome sequence of the thermoanaerobe Thermotalea metallivorans, an isolate from the runoff channel of the Great Artesian Basin, Australia.</title>
        <authorList>
            <person name="Patel B.K."/>
        </authorList>
    </citation>
    <scope>NUCLEOTIDE SEQUENCE [LARGE SCALE GENOMIC DNA]</scope>
    <source>
        <strain evidence="1 2">B2-1</strain>
    </source>
</reference>
<dbReference type="PANTHER" id="PTHR37953:SF1">
    <property type="entry name" value="UPF0127 PROTEIN MJ1496"/>
    <property type="match status" value="1"/>
</dbReference>
<dbReference type="EMBL" id="LOEE01000016">
    <property type="protein sequence ID" value="KXG77358.1"/>
    <property type="molecule type" value="Genomic_DNA"/>
</dbReference>
<evidence type="ECO:0008006" key="3">
    <source>
        <dbReference type="Google" id="ProtNLM"/>
    </source>
</evidence>
<dbReference type="InterPro" id="IPR038695">
    <property type="entry name" value="Saro_0823-like_sf"/>
</dbReference>
<dbReference type="STRING" id="520762.AN619_04840"/>
<dbReference type="Proteomes" id="UP000070456">
    <property type="component" value="Unassembled WGS sequence"/>
</dbReference>
<name>A0A140L9Y3_9FIRM</name>
<accession>A0A140L9Y3</accession>
<dbReference type="PANTHER" id="PTHR37953">
    <property type="entry name" value="UPF0127 PROTEIN MJ1496"/>
    <property type="match status" value="1"/>
</dbReference>
<protein>
    <recommendedName>
        <fullName evidence="3">DUF192 domain-containing protein</fullName>
    </recommendedName>
</protein>
<organism evidence="1 2">
    <name type="scientific">Thermotalea metallivorans</name>
    <dbReference type="NCBI Taxonomy" id="520762"/>
    <lineage>
        <taxon>Bacteria</taxon>
        <taxon>Bacillati</taxon>
        <taxon>Bacillota</taxon>
        <taxon>Clostridia</taxon>
        <taxon>Peptostreptococcales</taxon>
        <taxon>Thermotaleaceae</taxon>
        <taxon>Thermotalea</taxon>
    </lineage>
</organism>
<dbReference type="AlphaFoldDB" id="A0A140L9Y3"/>
<dbReference type="Pfam" id="PF02643">
    <property type="entry name" value="DUF192"/>
    <property type="match status" value="1"/>
</dbReference>
<evidence type="ECO:0000313" key="1">
    <source>
        <dbReference type="EMBL" id="KXG77358.1"/>
    </source>
</evidence>
<sequence>MLRIGEKVFAQRIEIADTFIKRLLGLMGRTKLDQEGGIILTPCTGIHTLWMSFPIDCLYLDGDHRVIHMETIEPWRIGKIIKGCKTVIELPKGTIERLNIKLNQKIILKEEK</sequence>
<dbReference type="InterPro" id="IPR003795">
    <property type="entry name" value="DUF192"/>
</dbReference>
<keyword evidence="2" id="KW-1185">Reference proteome</keyword>
<dbReference type="Gene3D" id="2.60.120.1140">
    <property type="entry name" value="Protein of unknown function DUF192"/>
    <property type="match status" value="1"/>
</dbReference>
<dbReference type="RefSeq" id="WP_068554742.1">
    <property type="nucleotide sequence ID" value="NZ_LOEE01000016.1"/>
</dbReference>
<dbReference type="OrthoDB" id="9813379at2"/>